<evidence type="ECO:0000313" key="1">
    <source>
        <dbReference type="EMBL" id="EMI20608.1"/>
    </source>
</evidence>
<dbReference type="AlphaFoldDB" id="M5RMQ5"/>
<keyword evidence="2" id="KW-1185">Reference proteome</keyword>
<protein>
    <submittedName>
        <fullName evidence="1">Uncharacterized protein</fullName>
    </submittedName>
</protein>
<accession>M5RMQ5</accession>
<name>M5RMQ5_9BACT</name>
<evidence type="ECO:0000313" key="2">
    <source>
        <dbReference type="Proteomes" id="UP000011991"/>
    </source>
</evidence>
<organism evidence="1 2">
    <name type="scientific">Rhodopirellula maiorica SM1</name>
    <dbReference type="NCBI Taxonomy" id="1265738"/>
    <lineage>
        <taxon>Bacteria</taxon>
        <taxon>Pseudomonadati</taxon>
        <taxon>Planctomycetota</taxon>
        <taxon>Planctomycetia</taxon>
        <taxon>Pirellulales</taxon>
        <taxon>Pirellulaceae</taxon>
        <taxon>Novipirellula</taxon>
    </lineage>
</organism>
<sequence length="48" mass="5306">MMHLIGGVEQFSAFRLIHSFPSRNGKLLRIHNRLGMAAVSPTSTQQAV</sequence>
<dbReference type="Proteomes" id="UP000011991">
    <property type="component" value="Unassembled WGS sequence"/>
</dbReference>
<comment type="caution">
    <text evidence="1">The sequence shown here is derived from an EMBL/GenBank/DDBJ whole genome shotgun (WGS) entry which is preliminary data.</text>
</comment>
<reference evidence="1 2" key="1">
    <citation type="journal article" date="2013" name="Mar. Genomics">
        <title>Expression of sulfatases in Rhodopirellula baltica and the diversity of sulfatases in the genus Rhodopirellula.</title>
        <authorList>
            <person name="Wegner C.E."/>
            <person name="Richter-Heitmann T."/>
            <person name="Klindworth A."/>
            <person name="Klockow C."/>
            <person name="Richter M."/>
            <person name="Achstetter T."/>
            <person name="Glockner F.O."/>
            <person name="Harder J."/>
        </authorList>
    </citation>
    <scope>NUCLEOTIDE SEQUENCE [LARGE SCALE GENOMIC DNA]</scope>
    <source>
        <strain evidence="1 2">SM1</strain>
    </source>
</reference>
<gene>
    <name evidence="1" type="ORF">RMSM_02469</name>
</gene>
<dbReference type="PATRIC" id="fig|1265738.3.peg.2478"/>
<proteinExistence type="predicted"/>
<dbReference type="EMBL" id="ANOG01000346">
    <property type="protein sequence ID" value="EMI20608.1"/>
    <property type="molecule type" value="Genomic_DNA"/>
</dbReference>